<dbReference type="EMBL" id="CP009787">
    <property type="protein sequence ID" value="AJJ12757.1"/>
    <property type="molecule type" value="Genomic_DNA"/>
</dbReference>
<keyword evidence="3" id="KW-1185">Reference proteome</keyword>
<proteinExistence type="predicted"/>
<accession>A0ABM5SHK3</accession>
<gene>
    <name evidence="2" type="ORF">CH64_810</name>
</gene>
<feature type="compositionally biased region" description="Polar residues" evidence="1">
    <location>
        <begin position="1"/>
        <end position="14"/>
    </location>
</feature>
<sequence>MMTEANQINSTINSCRKRGWGDDANELVKENRDKLSPRQGLTATGKNRQNDGGQK</sequence>
<feature type="region of interest" description="Disordered" evidence="1">
    <location>
        <begin position="1"/>
        <end position="55"/>
    </location>
</feature>
<evidence type="ECO:0000313" key="2">
    <source>
        <dbReference type="EMBL" id="AJJ12757.1"/>
    </source>
</evidence>
<name>A0ABM5SHK3_YERRO</name>
<dbReference type="RefSeq" id="WP_004713087.1">
    <property type="nucleotide sequence ID" value="NZ_CIFE01000001.1"/>
</dbReference>
<organism evidence="2 3">
    <name type="scientific">Yersinia rohdei</name>
    <dbReference type="NCBI Taxonomy" id="29485"/>
    <lineage>
        <taxon>Bacteria</taxon>
        <taxon>Pseudomonadati</taxon>
        <taxon>Pseudomonadota</taxon>
        <taxon>Gammaproteobacteria</taxon>
        <taxon>Enterobacterales</taxon>
        <taxon>Yersiniaceae</taxon>
        <taxon>Yersinia</taxon>
    </lineage>
</organism>
<dbReference type="GeneID" id="45569205"/>
<feature type="compositionally biased region" description="Basic and acidic residues" evidence="1">
    <location>
        <begin position="26"/>
        <end position="36"/>
    </location>
</feature>
<dbReference type="Proteomes" id="UP000031914">
    <property type="component" value="Chromosome"/>
</dbReference>
<protein>
    <recommendedName>
        <fullName evidence="4">Lipoprotein</fullName>
    </recommendedName>
</protein>
<feature type="compositionally biased region" description="Polar residues" evidence="1">
    <location>
        <begin position="39"/>
        <end position="55"/>
    </location>
</feature>
<reference evidence="2 3" key="1">
    <citation type="journal article" date="2015" name="Genome Announc.">
        <title>Thirty-Two Complete Genome Assemblies of Nine Yersinia Species, Including Y. pestis, Y. pseudotuberculosis, and Y. enterocolitica.</title>
        <authorList>
            <person name="Johnson S.L."/>
            <person name="Daligault H.E."/>
            <person name="Davenport K.W."/>
            <person name="Jaissle J."/>
            <person name="Frey K.G."/>
            <person name="Ladner J.T."/>
            <person name="Broomall S.M."/>
            <person name="Bishop-Lilly K.A."/>
            <person name="Bruce D.C."/>
            <person name="Coyne S.R."/>
            <person name="Gibbons H.S."/>
            <person name="Lo C.C."/>
            <person name="Munk A.C."/>
            <person name="Rosenzweig C.N."/>
            <person name="Koroleva G.I."/>
            <person name="Palacios G.F."/>
            <person name="Redden C.L."/>
            <person name="Xu Y."/>
            <person name="Minogue T.D."/>
            <person name="Chain P.S."/>
        </authorList>
    </citation>
    <scope>NUCLEOTIDE SEQUENCE [LARGE SCALE GENOMIC DNA]</scope>
    <source>
        <strain evidence="2 3">YRA</strain>
    </source>
</reference>
<evidence type="ECO:0000256" key="1">
    <source>
        <dbReference type="SAM" id="MobiDB-lite"/>
    </source>
</evidence>
<evidence type="ECO:0008006" key="4">
    <source>
        <dbReference type="Google" id="ProtNLM"/>
    </source>
</evidence>
<evidence type="ECO:0000313" key="3">
    <source>
        <dbReference type="Proteomes" id="UP000031914"/>
    </source>
</evidence>